<dbReference type="InterPro" id="IPR036291">
    <property type="entry name" value="NAD(P)-bd_dom_sf"/>
</dbReference>
<protein>
    <recommendedName>
        <fullName evidence="1">NAD-dependent epimerase/dehydratase domain-containing protein</fullName>
    </recommendedName>
</protein>
<dbReference type="GO" id="GO:0005737">
    <property type="term" value="C:cytoplasm"/>
    <property type="evidence" value="ECO:0007669"/>
    <property type="project" value="TreeGrafter"/>
</dbReference>
<dbReference type="Proteomes" id="UP001296104">
    <property type="component" value="Unassembled WGS sequence"/>
</dbReference>
<dbReference type="PANTHER" id="PTHR48079:SF6">
    <property type="entry name" value="NAD(P)-BINDING DOMAIN-CONTAINING PROTEIN-RELATED"/>
    <property type="match status" value="1"/>
</dbReference>
<evidence type="ECO:0000259" key="1">
    <source>
        <dbReference type="Pfam" id="PF01370"/>
    </source>
</evidence>
<comment type="caution">
    <text evidence="2">The sequence shown here is derived from an EMBL/GenBank/DDBJ whole genome shotgun (WGS) entry which is preliminary data.</text>
</comment>
<dbReference type="EMBL" id="CAVMBE010000059">
    <property type="protein sequence ID" value="CAK4032182.1"/>
    <property type="molecule type" value="Genomic_DNA"/>
</dbReference>
<dbReference type="InterPro" id="IPR051783">
    <property type="entry name" value="NAD(P)-dependent_oxidoreduct"/>
</dbReference>
<evidence type="ECO:0000313" key="2">
    <source>
        <dbReference type="EMBL" id="CAK4032182.1"/>
    </source>
</evidence>
<gene>
    <name evidence="2" type="ORF">LECACI_7A007340</name>
</gene>
<dbReference type="GO" id="GO:0004029">
    <property type="term" value="F:aldehyde dehydrogenase (NAD+) activity"/>
    <property type="evidence" value="ECO:0007669"/>
    <property type="project" value="TreeGrafter"/>
</dbReference>
<organism evidence="2 3">
    <name type="scientific">Lecanosticta acicola</name>
    <dbReference type="NCBI Taxonomy" id="111012"/>
    <lineage>
        <taxon>Eukaryota</taxon>
        <taxon>Fungi</taxon>
        <taxon>Dikarya</taxon>
        <taxon>Ascomycota</taxon>
        <taxon>Pezizomycotina</taxon>
        <taxon>Dothideomycetes</taxon>
        <taxon>Dothideomycetidae</taxon>
        <taxon>Mycosphaerellales</taxon>
        <taxon>Mycosphaerellaceae</taxon>
        <taxon>Lecanosticta</taxon>
    </lineage>
</organism>
<evidence type="ECO:0000313" key="3">
    <source>
        <dbReference type="Proteomes" id="UP001296104"/>
    </source>
</evidence>
<reference evidence="2" key="1">
    <citation type="submission" date="2023-11" db="EMBL/GenBank/DDBJ databases">
        <authorList>
            <person name="Alioto T."/>
            <person name="Alioto T."/>
            <person name="Gomez Garrido J."/>
        </authorList>
    </citation>
    <scope>NUCLEOTIDE SEQUENCE</scope>
</reference>
<sequence length="341" mass="37540">MAPRIFITGGTGYIGGTVLDTLVKKHPEYELSALLRNPPSNFPQLYPSVTVVRGDYDNFDILSEAASKADIVIHNGNSDHEPSIKALIDGLLKSSKSGFLIHLSGTGILADWRSPEYLGKKNPKVWSDIDDIEEITSRPDAELHRNVDKIIQEAARKHGERLKTAIVCPPDIYGKGRGPGRTTSVYFPVFLDEIKTIGAPFFGGEGANTRSWVHIDDLMQIYLKLVEAAAGGGGSADWGVEGYYFASMQEYSQLEIARKTGEILAKHGLLEKEKAAPLQVSLERIDQTMQSYGFPHIGTYMFAANSRTWAHRAPKKLGYQPGAPKLWDQLEADLLDAAGKR</sequence>
<keyword evidence="3" id="KW-1185">Reference proteome</keyword>
<dbReference type="AlphaFoldDB" id="A0AAI9ED94"/>
<name>A0AAI9ED94_9PEZI</name>
<dbReference type="InterPro" id="IPR001509">
    <property type="entry name" value="Epimerase_deHydtase"/>
</dbReference>
<dbReference type="SUPFAM" id="SSF51735">
    <property type="entry name" value="NAD(P)-binding Rossmann-fold domains"/>
    <property type="match status" value="1"/>
</dbReference>
<dbReference type="Gene3D" id="3.40.50.720">
    <property type="entry name" value="NAD(P)-binding Rossmann-like Domain"/>
    <property type="match status" value="1"/>
</dbReference>
<dbReference type="Pfam" id="PF01370">
    <property type="entry name" value="Epimerase"/>
    <property type="match status" value="1"/>
</dbReference>
<feature type="domain" description="NAD-dependent epimerase/dehydratase" evidence="1">
    <location>
        <begin position="5"/>
        <end position="231"/>
    </location>
</feature>
<proteinExistence type="predicted"/>
<accession>A0AAI9ED94</accession>
<dbReference type="PANTHER" id="PTHR48079">
    <property type="entry name" value="PROTEIN YEEZ"/>
    <property type="match status" value="1"/>
</dbReference>